<evidence type="ECO:0000256" key="3">
    <source>
        <dbReference type="ARBA" id="ARBA00006906"/>
    </source>
</evidence>
<dbReference type="GO" id="GO:0008675">
    <property type="term" value="F:2-dehydro-3-deoxy-phosphogluconate aldolase activity"/>
    <property type="evidence" value="ECO:0007669"/>
    <property type="project" value="UniProtKB-EC"/>
</dbReference>
<dbReference type="NCBIfam" id="NF004325">
    <property type="entry name" value="PRK05718.1"/>
    <property type="match status" value="1"/>
</dbReference>
<reference evidence="9 10" key="1">
    <citation type="submission" date="2023-07" db="EMBL/GenBank/DDBJ databases">
        <title>Genomic Encyclopedia of Type Strains, Phase IV (KMG-IV): sequencing the most valuable type-strain genomes for metagenomic binning, comparative biology and taxonomic classification.</title>
        <authorList>
            <person name="Goeker M."/>
        </authorList>
    </citation>
    <scope>NUCLEOTIDE SEQUENCE [LARGE SCALE GENOMIC DNA]</scope>
    <source>
        <strain evidence="9 10">DSM 19619</strain>
    </source>
</reference>
<organism evidence="9 10">
    <name type="scientific">Labrys wisconsinensis</name>
    <dbReference type="NCBI Taxonomy" id="425677"/>
    <lineage>
        <taxon>Bacteria</taxon>
        <taxon>Pseudomonadati</taxon>
        <taxon>Pseudomonadota</taxon>
        <taxon>Alphaproteobacteria</taxon>
        <taxon>Hyphomicrobiales</taxon>
        <taxon>Xanthobacteraceae</taxon>
        <taxon>Labrys</taxon>
    </lineage>
</organism>
<dbReference type="Pfam" id="PF01081">
    <property type="entry name" value="Aldolase"/>
    <property type="match status" value="1"/>
</dbReference>
<dbReference type="CDD" id="cd00452">
    <property type="entry name" value="KDPG_aldolase"/>
    <property type="match status" value="1"/>
</dbReference>
<keyword evidence="10" id="KW-1185">Reference proteome</keyword>
<dbReference type="PROSITE" id="PS00159">
    <property type="entry name" value="ALDOLASE_KDPG_KHG_1"/>
    <property type="match status" value="1"/>
</dbReference>
<evidence type="ECO:0000256" key="6">
    <source>
        <dbReference type="ARBA" id="ARBA00023239"/>
    </source>
</evidence>
<evidence type="ECO:0000256" key="5">
    <source>
        <dbReference type="ARBA" id="ARBA00013063"/>
    </source>
</evidence>
<protein>
    <recommendedName>
        <fullName evidence="5">2-dehydro-3-deoxy-phosphogluconate aldolase</fullName>
        <ecNumber evidence="5">4.1.2.14</ecNumber>
    </recommendedName>
</protein>
<dbReference type="PROSITE" id="PS00160">
    <property type="entry name" value="ALDOLASE_KDPG_KHG_2"/>
    <property type="match status" value="1"/>
</dbReference>
<comment type="caution">
    <text evidence="9">The sequence shown here is derived from an EMBL/GenBank/DDBJ whole genome shotgun (WGS) entry which is preliminary data.</text>
</comment>
<keyword evidence="8" id="KW-0119">Carbohydrate metabolism</keyword>
<dbReference type="PANTHER" id="PTHR30246">
    <property type="entry name" value="2-KETO-3-DEOXY-6-PHOSPHOGLUCONATE ALDOLASE"/>
    <property type="match status" value="1"/>
</dbReference>
<comment type="pathway">
    <text evidence="2">Carbohydrate acid metabolism; 2-dehydro-3-deoxy-D-gluconate degradation; D-glyceraldehyde 3-phosphate and pyruvate from 2-dehydro-3-deoxy-D-gluconate: step 2/2.</text>
</comment>
<dbReference type="GO" id="GO:0106009">
    <property type="term" value="F:(4S)-4-hydroxy-2-oxoglutarate aldolase activity"/>
    <property type="evidence" value="ECO:0007669"/>
    <property type="project" value="UniProtKB-EC"/>
</dbReference>
<evidence type="ECO:0000256" key="2">
    <source>
        <dbReference type="ARBA" id="ARBA00004736"/>
    </source>
</evidence>
<evidence type="ECO:0000313" key="10">
    <source>
        <dbReference type="Proteomes" id="UP001242480"/>
    </source>
</evidence>
<comment type="subunit">
    <text evidence="4">Homotrimer.</text>
</comment>
<evidence type="ECO:0000256" key="1">
    <source>
        <dbReference type="ARBA" id="ARBA00000654"/>
    </source>
</evidence>
<dbReference type="InterPro" id="IPR013785">
    <property type="entry name" value="Aldolase_TIM"/>
</dbReference>
<comment type="similarity">
    <text evidence="3">Belongs to the KHG/KDPG aldolase family.</text>
</comment>
<dbReference type="Gene3D" id="3.20.20.70">
    <property type="entry name" value="Aldolase class I"/>
    <property type="match status" value="1"/>
</dbReference>
<evidence type="ECO:0000313" key="9">
    <source>
        <dbReference type="EMBL" id="MDQ0471089.1"/>
    </source>
</evidence>
<dbReference type="InterPro" id="IPR031338">
    <property type="entry name" value="KDPG/KHG_AS_2"/>
</dbReference>
<accession>A0ABU0JCW3</accession>
<dbReference type="PANTHER" id="PTHR30246:SF1">
    <property type="entry name" value="2-DEHYDRO-3-DEOXY-6-PHOSPHOGALACTONATE ALDOLASE-RELATED"/>
    <property type="match status" value="1"/>
</dbReference>
<keyword evidence="6 9" id="KW-0456">Lyase</keyword>
<dbReference type="InterPro" id="IPR031337">
    <property type="entry name" value="KDPG/KHG_AS_1"/>
</dbReference>
<proteinExistence type="inferred from homology"/>
<evidence type="ECO:0000256" key="7">
    <source>
        <dbReference type="ARBA" id="ARBA00023270"/>
    </source>
</evidence>
<evidence type="ECO:0000256" key="4">
    <source>
        <dbReference type="ARBA" id="ARBA00011233"/>
    </source>
</evidence>
<sequence>MTDKTARLDALMRRGPVIPVVTIERVEDAVPLARALVAGGVAVIEVTLRTPAGLEAIRRIAGEVEGAVPGAGTVLDERQAEASVAAGAQFLVSPGSTVALLDAAVGLPVPMLPGIATASEAMAAMERGLRRLKFFPAEAAGGIAMLKSLHGPLGELVFCPTGGIDLAKAPGYLALPNVACVGGSWLTPAKAVAEGAWDGITELARGTAALRPA</sequence>
<evidence type="ECO:0000256" key="8">
    <source>
        <dbReference type="ARBA" id="ARBA00023277"/>
    </source>
</evidence>
<gene>
    <name evidence="9" type="ORF">QO011_004112</name>
</gene>
<name>A0ABU0JCW3_9HYPH</name>
<dbReference type="NCBIfam" id="TIGR01182">
    <property type="entry name" value="eda"/>
    <property type="match status" value="1"/>
</dbReference>
<keyword evidence="7" id="KW-0704">Schiff base</keyword>
<dbReference type="EMBL" id="JAUSVX010000008">
    <property type="protein sequence ID" value="MDQ0471089.1"/>
    <property type="molecule type" value="Genomic_DNA"/>
</dbReference>
<dbReference type="Proteomes" id="UP001242480">
    <property type="component" value="Unassembled WGS sequence"/>
</dbReference>
<dbReference type="RefSeq" id="WP_307275699.1">
    <property type="nucleotide sequence ID" value="NZ_JAUSVX010000008.1"/>
</dbReference>
<dbReference type="SUPFAM" id="SSF51569">
    <property type="entry name" value="Aldolase"/>
    <property type="match status" value="1"/>
</dbReference>
<dbReference type="InterPro" id="IPR000887">
    <property type="entry name" value="Aldlse_KDPG_KHG"/>
</dbReference>
<dbReference type="EC" id="4.1.2.14" evidence="5"/>
<comment type="catalytic activity">
    <reaction evidence="1">
        <text>2-dehydro-3-deoxy-6-phospho-D-gluconate = D-glyceraldehyde 3-phosphate + pyruvate</text>
        <dbReference type="Rhea" id="RHEA:17089"/>
        <dbReference type="ChEBI" id="CHEBI:15361"/>
        <dbReference type="ChEBI" id="CHEBI:57569"/>
        <dbReference type="ChEBI" id="CHEBI:59776"/>
        <dbReference type="EC" id="4.1.2.14"/>
    </reaction>
</comment>